<sequence>MRQSRSLSSLHTSSPDNQSQSRPPPRSRSKPPPTRRARQSPPQLQPQPSPQSIQLSFNLWTDSHLNPHSPPLPLPSATTPSHPQIPPQKSPHLHLHLPLKAPPTAHIDLCPTIPPTPQAMPTVVHLTCPTCHTTQSLFLEAQGQTTVICQACLSKFKSREGRKEKRREGLTSFPRLLWRESGGGGEAAWLRCGKEERVREGEEGEGDGLVVSTGKVVVGGIGRFFGVLRGGSGRRASASGSTSPSDGSSYNGSPCSSGRTSPSPCSSNKSSPHQ</sequence>
<evidence type="ECO:0000256" key="1">
    <source>
        <dbReference type="SAM" id="MobiDB-lite"/>
    </source>
</evidence>
<keyword evidence="3" id="KW-1185">Reference proteome</keyword>
<dbReference type="OrthoDB" id="10635050at2759"/>
<name>A0A6G1IU30_9PLEO</name>
<feature type="region of interest" description="Disordered" evidence="1">
    <location>
        <begin position="231"/>
        <end position="274"/>
    </location>
</feature>
<proteinExistence type="predicted"/>
<evidence type="ECO:0000313" key="2">
    <source>
        <dbReference type="EMBL" id="KAF2681757.1"/>
    </source>
</evidence>
<dbReference type="EMBL" id="MU005590">
    <property type="protein sequence ID" value="KAF2681757.1"/>
    <property type="molecule type" value="Genomic_DNA"/>
</dbReference>
<gene>
    <name evidence="2" type="ORF">K458DRAFT_456831</name>
</gene>
<evidence type="ECO:0000313" key="3">
    <source>
        <dbReference type="Proteomes" id="UP000799291"/>
    </source>
</evidence>
<protein>
    <submittedName>
        <fullName evidence="2">Uncharacterized protein</fullName>
    </submittedName>
</protein>
<dbReference type="AlphaFoldDB" id="A0A6G1IU30"/>
<accession>A0A6G1IU30</accession>
<feature type="compositionally biased region" description="Low complexity" evidence="1">
    <location>
        <begin position="1"/>
        <end position="21"/>
    </location>
</feature>
<feature type="region of interest" description="Disordered" evidence="1">
    <location>
        <begin position="1"/>
        <end position="96"/>
    </location>
</feature>
<dbReference type="Proteomes" id="UP000799291">
    <property type="component" value="Unassembled WGS sequence"/>
</dbReference>
<feature type="compositionally biased region" description="Basic residues" evidence="1">
    <location>
        <begin position="25"/>
        <end position="38"/>
    </location>
</feature>
<organism evidence="2 3">
    <name type="scientific">Lentithecium fluviatile CBS 122367</name>
    <dbReference type="NCBI Taxonomy" id="1168545"/>
    <lineage>
        <taxon>Eukaryota</taxon>
        <taxon>Fungi</taxon>
        <taxon>Dikarya</taxon>
        <taxon>Ascomycota</taxon>
        <taxon>Pezizomycotina</taxon>
        <taxon>Dothideomycetes</taxon>
        <taxon>Pleosporomycetidae</taxon>
        <taxon>Pleosporales</taxon>
        <taxon>Massarineae</taxon>
        <taxon>Lentitheciaceae</taxon>
        <taxon>Lentithecium</taxon>
    </lineage>
</organism>
<reference evidence="2" key="1">
    <citation type="journal article" date="2020" name="Stud. Mycol.">
        <title>101 Dothideomycetes genomes: a test case for predicting lifestyles and emergence of pathogens.</title>
        <authorList>
            <person name="Haridas S."/>
            <person name="Albert R."/>
            <person name="Binder M."/>
            <person name="Bloem J."/>
            <person name="Labutti K."/>
            <person name="Salamov A."/>
            <person name="Andreopoulos B."/>
            <person name="Baker S."/>
            <person name="Barry K."/>
            <person name="Bills G."/>
            <person name="Bluhm B."/>
            <person name="Cannon C."/>
            <person name="Castanera R."/>
            <person name="Culley D."/>
            <person name="Daum C."/>
            <person name="Ezra D."/>
            <person name="Gonzalez J."/>
            <person name="Henrissat B."/>
            <person name="Kuo A."/>
            <person name="Liang C."/>
            <person name="Lipzen A."/>
            <person name="Lutzoni F."/>
            <person name="Magnuson J."/>
            <person name="Mondo S."/>
            <person name="Nolan M."/>
            <person name="Ohm R."/>
            <person name="Pangilinan J."/>
            <person name="Park H.-J."/>
            <person name="Ramirez L."/>
            <person name="Alfaro M."/>
            <person name="Sun H."/>
            <person name="Tritt A."/>
            <person name="Yoshinaga Y."/>
            <person name="Zwiers L.-H."/>
            <person name="Turgeon B."/>
            <person name="Goodwin S."/>
            <person name="Spatafora J."/>
            <person name="Crous P."/>
            <person name="Grigoriev I."/>
        </authorList>
    </citation>
    <scope>NUCLEOTIDE SEQUENCE</scope>
    <source>
        <strain evidence="2">CBS 122367</strain>
    </source>
</reference>
<feature type="compositionally biased region" description="Low complexity" evidence="1">
    <location>
        <begin position="234"/>
        <end position="274"/>
    </location>
</feature>